<dbReference type="RefSeq" id="WP_156849034.1">
    <property type="nucleotide sequence ID" value="NZ_CACRTN010000017.1"/>
</dbReference>
<reference evidence="1" key="1">
    <citation type="submission" date="2019-11" db="EMBL/GenBank/DDBJ databases">
        <authorList>
            <person name="Feng L."/>
        </authorList>
    </citation>
    <scope>NUCLEOTIDE SEQUENCE</scope>
    <source>
        <strain evidence="1">CintestinalisLFYP54</strain>
    </source>
</reference>
<accession>A0A6N3CRC9</accession>
<proteinExistence type="predicted"/>
<organism evidence="1">
    <name type="scientific">Collinsella intestinalis</name>
    <dbReference type="NCBI Taxonomy" id="147207"/>
    <lineage>
        <taxon>Bacteria</taxon>
        <taxon>Bacillati</taxon>
        <taxon>Actinomycetota</taxon>
        <taxon>Coriobacteriia</taxon>
        <taxon>Coriobacteriales</taxon>
        <taxon>Coriobacteriaceae</taxon>
        <taxon>Collinsella</taxon>
    </lineage>
</organism>
<dbReference type="EMBL" id="CACRTN010000017">
    <property type="protein sequence ID" value="VYU17191.1"/>
    <property type="molecule type" value="Genomic_DNA"/>
</dbReference>
<gene>
    <name evidence="1" type="ORF">CILFYP54_00946</name>
</gene>
<dbReference type="AlphaFoldDB" id="A0A6N3CRC9"/>
<evidence type="ECO:0000313" key="1">
    <source>
        <dbReference type="EMBL" id="VYU17191.1"/>
    </source>
</evidence>
<name>A0A6N3CRC9_9ACTN</name>
<protein>
    <submittedName>
        <fullName evidence="1">Uncharacterized protein</fullName>
    </submittedName>
</protein>
<sequence length="408" mass="46941">MQSDAQIIEAGMRIRNLREFCTLANIEYKDSTNSRKAALKQLSRYYTWEKDGHAFVITSVKEVPDPKPLHGNDLFTEDVRIILEAFFSGVPGSVMFSKRELARVCGFVNPAYGTRLQPDFQHLVQSGKFTAPMIRFYLDKTSDLINGYCITHMSASIERLEQRDLISVDREVYVREEIETRVTPCDGGEEYETVVDLWRPATDREAKVHRALFDKFKEINGLTYVNSVSMREYDRFRAKVYDKLGISESREYLRIKYVGASTFDDSSTANNAYLAAKRRINDKVLAHCLSKVSGQVRDSFDRFLDNYGKDPDTGLFAPGTTVVTMHNEEEEEAARNEMINKLIGFERDGQSLREAREHSQLLQDLDLVNLPEGCSEEERRETMENVAHLIAQNIEDERMRKKRGNIPR</sequence>